<dbReference type="InterPro" id="IPR003660">
    <property type="entry name" value="HAMP_dom"/>
</dbReference>
<dbReference type="Pfam" id="PF02518">
    <property type="entry name" value="HATPase_c"/>
    <property type="match status" value="1"/>
</dbReference>
<feature type="domain" description="HAMP" evidence="17">
    <location>
        <begin position="377"/>
        <end position="429"/>
    </location>
</feature>
<dbReference type="EC" id="2.7.13.3" evidence="3"/>
<evidence type="ECO:0000256" key="4">
    <source>
        <dbReference type="ARBA" id="ARBA00022475"/>
    </source>
</evidence>
<evidence type="ECO:0000256" key="15">
    <source>
        <dbReference type="SAM" id="Phobius"/>
    </source>
</evidence>
<evidence type="ECO:0000313" key="19">
    <source>
        <dbReference type="Proteomes" id="UP001189813"/>
    </source>
</evidence>
<dbReference type="Pfam" id="PF00512">
    <property type="entry name" value="HisKA"/>
    <property type="match status" value="1"/>
</dbReference>
<evidence type="ECO:0000259" key="16">
    <source>
        <dbReference type="PROSITE" id="PS50109"/>
    </source>
</evidence>
<dbReference type="SUPFAM" id="SSF55874">
    <property type="entry name" value="ATPase domain of HSP90 chaperone/DNA topoisomerase II/histidine kinase"/>
    <property type="match status" value="1"/>
</dbReference>
<protein>
    <recommendedName>
        <fullName evidence="3">histidine kinase</fullName>
        <ecNumber evidence="3">2.7.13.3</ecNumber>
    </recommendedName>
</protein>
<keyword evidence="13 15" id="KW-0472">Membrane</keyword>
<dbReference type="PROSITE" id="PS50109">
    <property type="entry name" value="HIS_KIN"/>
    <property type="match status" value="1"/>
</dbReference>
<dbReference type="EMBL" id="CATZBU010000005">
    <property type="protein sequence ID" value="CAJ0793509.1"/>
    <property type="molecule type" value="Genomic_DNA"/>
</dbReference>
<evidence type="ECO:0000256" key="5">
    <source>
        <dbReference type="ARBA" id="ARBA00022553"/>
    </source>
</evidence>
<dbReference type="RefSeq" id="WP_316665965.1">
    <property type="nucleotide sequence ID" value="NZ_CATZBU010000005.1"/>
</dbReference>
<feature type="domain" description="Histidine kinase" evidence="16">
    <location>
        <begin position="584"/>
        <end position="808"/>
    </location>
</feature>
<dbReference type="Gene3D" id="3.30.565.10">
    <property type="entry name" value="Histidine kinase-like ATPase, C-terminal domain"/>
    <property type="match status" value="1"/>
</dbReference>
<dbReference type="InterPro" id="IPR036890">
    <property type="entry name" value="HATPase_C_sf"/>
</dbReference>
<evidence type="ECO:0000256" key="14">
    <source>
        <dbReference type="SAM" id="MobiDB-lite"/>
    </source>
</evidence>
<dbReference type="PROSITE" id="PS50885">
    <property type="entry name" value="HAMP"/>
    <property type="match status" value="1"/>
</dbReference>
<dbReference type="SUPFAM" id="SSF55785">
    <property type="entry name" value="PYP-like sensor domain (PAS domain)"/>
    <property type="match status" value="1"/>
</dbReference>
<dbReference type="SMART" id="SM00387">
    <property type="entry name" value="HATPase_c"/>
    <property type="match status" value="1"/>
</dbReference>
<dbReference type="SUPFAM" id="SSF47384">
    <property type="entry name" value="Homodimeric domain of signal transducing histidine kinase"/>
    <property type="match status" value="1"/>
</dbReference>
<dbReference type="Gene3D" id="6.10.340.10">
    <property type="match status" value="1"/>
</dbReference>
<name>A0ABN9IUR8_9RALS</name>
<keyword evidence="12" id="KW-0902">Two-component regulatory system</keyword>
<dbReference type="InterPro" id="IPR005467">
    <property type="entry name" value="His_kinase_dom"/>
</dbReference>
<keyword evidence="6 18" id="KW-0808">Transferase</keyword>
<dbReference type="InterPro" id="IPR003594">
    <property type="entry name" value="HATPase_dom"/>
</dbReference>
<dbReference type="InterPro" id="IPR013656">
    <property type="entry name" value="PAS_4"/>
</dbReference>
<dbReference type="InterPro" id="IPR003661">
    <property type="entry name" value="HisK_dim/P_dom"/>
</dbReference>
<evidence type="ECO:0000256" key="2">
    <source>
        <dbReference type="ARBA" id="ARBA00004651"/>
    </source>
</evidence>
<gene>
    <name evidence="18" type="primary">sasA_4</name>
    <name evidence="18" type="ORF">LMG19083_02443</name>
</gene>
<dbReference type="PIRSF" id="PIRSF037532">
    <property type="entry name" value="STHK_NtrY"/>
    <property type="match status" value="1"/>
</dbReference>
<evidence type="ECO:0000256" key="1">
    <source>
        <dbReference type="ARBA" id="ARBA00000085"/>
    </source>
</evidence>
<dbReference type="InterPro" id="IPR017232">
    <property type="entry name" value="NtrY"/>
</dbReference>
<comment type="catalytic activity">
    <reaction evidence="1">
        <text>ATP + protein L-histidine = ADP + protein N-phospho-L-histidine.</text>
        <dbReference type="EC" id="2.7.13.3"/>
    </reaction>
</comment>
<dbReference type="SUPFAM" id="SSF158472">
    <property type="entry name" value="HAMP domain-like"/>
    <property type="match status" value="1"/>
</dbReference>
<evidence type="ECO:0000256" key="8">
    <source>
        <dbReference type="ARBA" id="ARBA00022741"/>
    </source>
</evidence>
<dbReference type="InterPro" id="IPR045671">
    <property type="entry name" value="NtrY-like_N"/>
</dbReference>
<feature type="region of interest" description="Disordered" evidence="14">
    <location>
        <begin position="215"/>
        <end position="249"/>
    </location>
</feature>
<dbReference type="InterPro" id="IPR036097">
    <property type="entry name" value="HisK_dim/P_sf"/>
</dbReference>
<dbReference type="SMART" id="SM00304">
    <property type="entry name" value="HAMP"/>
    <property type="match status" value="1"/>
</dbReference>
<evidence type="ECO:0000256" key="9">
    <source>
        <dbReference type="ARBA" id="ARBA00022777"/>
    </source>
</evidence>
<evidence type="ECO:0000256" key="11">
    <source>
        <dbReference type="ARBA" id="ARBA00022989"/>
    </source>
</evidence>
<feature type="transmembrane region" description="Helical" evidence="15">
    <location>
        <begin position="52"/>
        <end position="71"/>
    </location>
</feature>
<keyword evidence="5" id="KW-0597">Phosphoprotein</keyword>
<keyword evidence="9" id="KW-0418">Kinase</keyword>
<dbReference type="CDD" id="cd00082">
    <property type="entry name" value="HisKA"/>
    <property type="match status" value="1"/>
</dbReference>
<dbReference type="InterPro" id="IPR004358">
    <property type="entry name" value="Sig_transdc_His_kin-like_C"/>
</dbReference>
<dbReference type="Gene3D" id="1.10.287.130">
    <property type="match status" value="1"/>
</dbReference>
<keyword evidence="10" id="KW-0067">ATP-binding</keyword>
<dbReference type="Pfam" id="PF19312">
    <property type="entry name" value="NtrY_N"/>
    <property type="match status" value="1"/>
</dbReference>
<evidence type="ECO:0000256" key="3">
    <source>
        <dbReference type="ARBA" id="ARBA00012438"/>
    </source>
</evidence>
<evidence type="ECO:0000256" key="13">
    <source>
        <dbReference type="ARBA" id="ARBA00023136"/>
    </source>
</evidence>
<feature type="transmembrane region" description="Helical" evidence="15">
    <location>
        <begin position="83"/>
        <end position="104"/>
    </location>
</feature>
<feature type="compositionally biased region" description="Low complexity" evidence="14">
    <location>
        <begin position="230"/>
        <end position="244"/>
    </location>
</feature>
<evidence type="ECO:0000259" key="17">
    <source>
        <dbReference type="PROSITE" id="PS50885"/>
    </source>
</evidence>
<evidence type="ECO:0000313" key="18">
    <source>
        <dbReference type="EMBL" id="CAJ0793509.1"/>
    </source>
</evidence>
<evidence type="ECO:0000256" key="12">
    <source>
        <dbReference type="ARBA" id="ARBA00023012"/>
    </source>
</evidence>
<organism evidence="18 19">
    <name type="scientific">Ralstonia psammae</name>
    <dbReference type="NCBI Taxonomy" id="3058598"/>
    <lineage>
        <taxon>Bacteria</taxon>
        <taxon>Pseudomonadati</taxon>
        <taxon>Pseudomonadota</taxon>
        <taxon>Betaproteobacteria</taxon>
        <taxon>Burkholderiales</taxon>
        <taxon>Burkholderiaceae</taxon>
        <taxon>Ralstonia</taxon>
    </lineage>
</organism>
<dbReference type="InterPro" id="IPR035965">
    <property type="entry name" value="PAS-like_dom_sf"/>
</dbReference>
<keyword evidence="7 15" id="KW-0812">Transmembrane</keyword>
<dbReference type="Proteomes" id="UP001189813">
    <property type="component" value="Unassembled WGS sequence"/>
</dbReference>
<dbReference type="GO" id="GO:0016740">
    <property type="term" value="F:transferase activity"/>
    <property type="evidence" value="ECO:0007669"/>
    <property type="project" value="UniProtKB-KW"/>
</dbReference>
<dbReference type="PANTHER" id="PTHR43065">
    <property type="entry name" value="SENSOR HISTIDINE KINASE"/>
    <property type="match status" value="1"/>
</dbReference>
<comment type="subcellular location">
    <subcellularLocation>
        <location evidence="2">Cell membrane</location>
        <topology evidence="2">Multi-pass membrane protein</topology>
    </subcellularLocation>
</comment>
<feature type="transmembrane region" description="Helical" evidence="15">
    <location>
        <begin position="12"/>
        <end position="32"/>
    </location>
</feature>
<evidence type="ECO:0000256" key="10">
    <source>
        <dbReference type="ARBA" id="ARBA00022840"/>
    </source>
</evidence>
<dbReference type="PANTHER" id="PTHR43065:SF10">
    <property type="entry name" value="PEROXIDE STRESS-ACTIVATED HISTIDINE KINASE MAK3"/>
    <property type="match status" value="1"/>
</dbReference>
<comment type="caution">
    <text evidence="18">The sequence shown here is derived from an EMBL/GenBank/DDBJ whole genome shotgun (WGS) entry which is preliminary data.</text>
</comment>
<dbReference type="Pfam" id="PF00672">
    <property type="entry name" value="HAMP"/>
    <property type="match status" value="1"/>
</dbReference>
<reference evidence="18 19" key="1">
    <citation type="submission" date="2023-07" db="EMBL/GenBank/DDBJ databases">
        <authorList>
            <person name="Peeters C."/>
        </authorList>
    </citation>
    <scope>NUCLEOTIDE SEQUENCE [LARGE SCALE GENOMIC DNA]</scope>
    <source>
        <strain evidence="18 19">LMG 19083</strain>
    </source>
</reference>
<proteinExistence type="predicted"/>
<keyword evidence="4" id="KW-1003">Cell membrane</keyword>
<evidence type="ECO:0000256" key="6">
    <source>
        <dbReference type="ARBA" id="ARBA00022679"/>
    </source>
</evidence>
<keyword evidence="19" id="KW-1185">Reference proteome</keyword>
<accession>A0ABN9IUR8</accession>
<dbReference type="PRINTS" id="PR00344">
    <property type="entry name" value="BCTRLSENSOR"/>
</dbReference>
<evidence type="ECO:0000256" key="7">
    <source>
        <dbReference type="ARBA" id="ARBA00022692"/>
    </source>
</evidence>
<feature type="transmembrane region" description="Helical" evidence="15">
    <location>
        <begin position="352"/>
        <end position="375"/>
    </location>
</feature>
<dbReference type="CDD" id="cd06225">
    <property type="entry name" value="HAMP"/>
    <property type="match status" value="1"/>
</dbReference>
<dbReference type="Pfam" id="PF08448">
    <property type="entry name" value="PAS_4"/>
    <property type="match status" value="1"/>
</dbReference>
<sequence length="826" mass="89155">MIFDRSYKRLLYQVVAGTIVFLAIVLVGLLAAASANTEFFDRYFTLLYKVNLVIGVLLVVIIGGLMLALALRARRGKFGTRLMTKLAVFFGVVGVLPGVLIYLVSLQFVSRSIESWFDVKVESALEAGLNLGRSTMDTALADLQNKGRLIAEQVGDGSASATAITLNRLREQFGVQEATIFTASGRVIATASNTYDTLVPSLPDQAVLEQARTPGGYASLEGGSDTETDSASAPAASAPATPATRNTGRRSDLYQLHVVVALGTSSREEPGLGLGTPARKWAGTGLLADRRPEDGSSTSRGFGLIGESGRDERFLQLVQPVPQALARNADAVQRAYQEYQEKALGRTGLRKMYIGTLTLTLFLAVFIAVMLALLLGAQLARPLLMLLQGTREVAEGDLSPKRELNTRDELGVLTQQFNQMTRQLADARRAVEQNRAALEQSKAYLESVLTNLTAGVFVFDHRFVLLTANPGAERIFKQPFGAWVGQGLTSITPVAAFAPVVEQAFAEQDASTAAGGAAAHWQKQVEIPLEDEDEPLTLLVRGTRLPGPSTGTHGTERGYVVVFDDISDVISAQRSVAWGEVARRLAHEIKNPLTPIQLSAERLEMKLSPKLSDADADVLRRGATTIVNQVAAMKRMVDDFRDYARTPPAMLQELDLNALAAEVLHLYGIDHPDRRDHPVIEAKLGDNLPLIKGDPTQLRQVIHNLLQNAQDAVADNEAAGRPAPHVMLQTDTVEYDDASGARRQAVRLAIADNGGGFSSRILNRAFEPYVTTKAKGTGLGLAMVKKIMDEHGARIELRNRQSSTTSGTSGTDTVGAQVSILFVKLA</sequence>
<dbReference type="Gene3D" id="3.30.450.20">
    <property type="entry name" value="PAS domain"/>
    <property type="match status" value="1"/>
</dbReference>
<keyword evidence="8" id="KW-0547">Nucleotide-binding</keyword>
<keyword evidence="11 15" id="KW-1133">Transmembrane helix</keyword>
<dbReference type="SMART" id="SM00388">
    <property type="entry name" value="HisKA"/>
    <property type="match status" value="1"/>
</dbReference>